<keyword evidence="6" id="KW-1185">Reference proteome</keyword>
<dbReference type="AlphaFoldDB" id="A0A8S1E2P7"/>
<evidence type="ECO:0000259" key="4">
    <source>
        <dbReference type="PROSITE" id="PS50069"/>
    </source>
</evidence>
<reference evidence="5 6" key="1">
    <citation type="submission" date="2020-04" db="EMBL/GenBank/DDBJ databases">
        <authorList>
            <person name="Alioto T."/>
            <person name="Alioto T."/>
            <person name="Gomez Garrido J."/>
        </authorList>
    </citation>
    <scope>NUCLEOTIDE SEQUENCE [LARGE SCALE GENOMIC DNA]</scope>
</reference>
<dbReference type="InterPro" id="IPR036390">
    <property type="entry name" value="WH_DNA-bd_sf"/>
</dbReference>
<sequence length="832" mass="97407">MERKRDMMKCWTLQEKIDLQVDVARMSVYDKQLVELRRIMSSDAKCPVRDDCIDTIDLKDFTLDQLRLYVESRRINPSSTSSGSDSLMPLEKQAVQAPPDTRPNLSNFKDLWAQIEPDVLRILRSKTLTSYSFIHFMNSTIQIIQRESDNEFVEFIYAKARELLGAHVRNIMTSFHGMRNDCGLFLSNFNKQWALYENACNNLAQLYESAQENSSRIWSMSINDIGHRVWYNAMQEEHGFQEYLMKSLVNMVSQIRRGDQNEEIIPKMVLAVQNLSDIYNPTYLQESDERAFEDLLQEEFIEPVIKIYGEVVNVILTKNAPDRELGIMECVTAILKSDKVWIEAVFAEESVNDFFVDILEKYFEPYKPTILTNLDRLFEEDRYEALSHLYVIFKDFSDGLDMEILTSKFDAIVHRETNEIESKSAGTDQMVEDLAKIYSKKFKMINNVFRGDINFLDLLNKAVAPILNKKTDPKTPCKSPEMLARLFDTLVRNKDLSETEILERFDNIGPVYKILLEKDVFERFHFLLTARRLRKKGYRSLELEKELLQRLPLWGIRDLTLTSNIMTMIKDVLISNNVLENYNTTKNDFGFVFTANIMKTQIWPIRSIDNTQIKLSGELKVALEKYESIHKHFFNNRKLIWNYLYSTGEIQINYSSNPYLLSMNTYQMAIMLLFEENNRLGFVDIKNTLAIPEETLVDQLACLVESELLIVHPMVFNATSQLSLNFEFRNKNNRVKIPSIPAHREAFLEKTQDMEVVLHQRHFIIRAAIVRFAKRNSPISHDNLLSGVRKMLEDKFELEIPAFERATADLINRKYLEEHLDDKKLYRYICFP</sequence>
<dbReference type="PROSITE" id="PS50069">
    <property type="entry name" value="CULLIN_2"/>
    <property type="match status" value="1"/>
</dbReference>
<evidence type="ECO:0000256" key="1">
    <source>
        <dbReference type="ARBA" id="ARBA00006019"/>
    </source>
</evidence>
<dbReference type="Pfam" id="PF00888">
    <property type="entry name" value="Cullin"/>
    <property type="match status" value="1"/>
</dbReference>
<dbReference type="Gene3D" id="1.20.1310.10">
    <property type="entry name" value="Cullin Repeats"/>
    <property type="match status" value="3"/>
</dbReference>
<dbReference type="InterPro" id="IPR019559">
    <property type="entry name" value="Cullin_neddylation_domain"/>
</dbReference>
<dbReference type="Pfam" id="PF10557">
    <property type="entry name" value="Cullin_Nedd8"/>
    <property type="match status" value="1"/>
</dbReference>
<dbReference type="InterPro" id="IPR001373">
    <property type="entry name" value="Cullin_N"/>
</dbReference>
<proteinExistence type="inferred from homology"/>
<dbReference type="Pfam" id="PF26557">
    <property type="entry name" value="Cullin_AB"/>
    <property type="match status" value="1"/>
</dbReference>
<dbReference type="Gene3D" id="3.30.230.130">
    <property type="entry name" value="Cullin, Chain C, Domain 2"/>
    <property type="match status" value="1"/>
</dbReference>
<dbReference type="OrthoDB" id="27073at2759"/>
<dbReference type="GO" id="GO:0031625">
    <property type="term" value="F:ubiquitin protein ligase binding"/>
    <property type="evidence" value="ECO:0007669"/>
    <property type="project" value="InterPro"/>
</dbReference>
<dbReference type="InterPro" id="IPR016158">
    <property type="entry name" value="Cullin_homology"/>
</dbReference>
<protein>
    <recommendedName>
        <fullName evidence="4">Cullin family profile domain-containing protein</fullName>
    </recommendedName>
</protein>
<name>A0A8S1E2P7_9INSE</name>
<dbReference type="EMBL" id="CADEPI010000353">
    <property type="protein sequence ID" value="CAB3384490.1"/>
    <property type="molecule type" value="Genomic_DNA"/>
</dbReference>
<dbReference type="InterPro" id="IPR016159">
    <property type="entry name" value="Cullin_repeat-like_dom_sf"/>
</dbReference>
<dbReference type="SUPFAM" id="SSF46785">
    <property type="entry name" value="Winged helix' DNA-binding domain"/>
    <property type="match status" value="1"/>
</dbReference>
<evidence type="ECO:0000313" key="5">
    <source>
        <dbReference type="EMBL" id="CAB3384490.1"/>
    </source>
</evidence>
<dbReference type="GO" id="GO:0006511">
    <property type="term" value="P:ubiquitin-dependent protein catabolic process"/>
    <property type="evidence" value="ECO:0007669"/>
    <property type="project" value="InterPro"/>
</dbReference>
<dbReference type="InterPro" id="IPR045093">
    <property type="entry name" value="Cullin"/>
</dbReference>
<dbReference type="SMART" id="SM00182">
    <property type="entry name" value="CULLIN"/>
    <property type="match status" value="1"/>
</dbReference>
<dbReference type="PANTHER" id="PTHR11932">
    <property type="entry name" value="CULLIN"/>
    <property type="match status" value="1"/>
</dbReference>
<dbReference type="InterPro" id="IPR036317">
    <property type="entry name" value="Cullin_homology_sf"/>
</dbReference>
<evidence type="ECO:0000313" key="6">
    <source>
        <dbReference type="Proteomes" id="UP000494165"/>
    </source>
</evidence>
<dbReference type="InterPro" id="IPR059120">
    <property type="entry name" value="Cullin-like_AB"/>
</dbReference>
<evidence type="ECO:0000256" key="3">
    <source>
        <dbReference type="RuleBase" id="RU003829"/>
    </source>
</evidence>
<dbReference type="SUPFAM" id="SSF75632">
    <property type="entry name" value="Cullin homology domain"/>
    <property type="match status" value="1"/>
</dbReference>
<dbReference type="InterPro" id="IPR036388">
    <property type="entry name" value="WH-like_DNA-bd_sf"/>
</dbReference>
<feature type="domain" description="Cullin family profile" evidence="4">
    <location>
        <begin position="478"/>
        <end position="704"/>
    </location>
</feature>
<comment type="similarity">
    <text evidence="1 2 3">Belongs to the cullin family.</text>
</comment>
<dbReference type="Proteomes" id="UP000494165">
    <property type="component" value="Unassembled WGS sequence"/>
</dbReference>
<organism evidence="5 6">
    <name type="scientific">Cloeon dipterum</name>
    <dbReference type="NCBI Taxonomy" id="197152"/>
    <lineage>
        <taxon>Eukaryota</taxon>
        <taxon>Metazoa</taxon>
        <taxon>Ecdysozoa</taxon>
        <taxon>Arthropoda</taxon>
        <taxon>Hexapoda</taxon>
        <taxon>Insecta</taxon>
        <taxon>Pterygota</taxon>
        <taxon>Palaeoptera</taxon>
        <taxon>Ephemeroptera</taxon>
        <taxon>Pisciforma</taxon>
        <taxon>Baetidae</taxon>
        <taxon>Cloeon</taxon>
    </lineage>
</organism>
<dbReference type="SUPFAM" id="SSF74788">
    <property type="entry name" value="Cullin repeat-like"/>
    <property type="match status" value="1"/>
</dbReference>
<dbReference type="Gene3D" id="1.10.10.10">
    <property type="entry name" value="Winged helix-like DNA-binding domain superfamily/Winged helix DNA-binding domain"/>
    <property type="match status" value="1"/>
</dbReference>
<accession>A0A8S1E2P7</accession>
<dbReference type="SMART" id="SM00884">
    <property type="entry name" value="Cullin_Nedd8"/>
    <property type="match status" value="1"/>
</dbReference>
<gene>
    <name evidence="5" type="ORF">CLODIP_2_CD15315</name>
</gene>
<evidence type="ECO:0000256" key="2">
    <source>
        <dbReference type="PROSITE-ProRule" id="PRU00330"/>
    </source>
</evidence>
<comment type="caution">
    <text evidence="5">The sequence shown here is derived from an EMBL/GenBank/DDBJ whole genome shotgun (WGS) entry which is preliminary data.</text>
</comment>